<evidence type="ECO:0000313" key="3">
    <source>
        <dbReference type="Proteomes" id="UP000194420"/>
    </source>
</evidence>
<evidence type="ECO:0000313" key="2">
    <source>
        <dbReference type="EMBL" id="SMQ68834.1"/>
    </source>
</evidence>
<dbReference type="OrthoDB" id="7594887at2"/>
<feature type="region of interest" description="Disordered" evidence="1">
    <location>
        <begin position="122"/>
        <end position="143"/>
    </location>
</feature>
<feature type="compositionally biased region" description="Basic residues" evidence="1">
    <location>
        <begin position="127"/>
        <end position="137"/>
    </location>
</feature>
<dbReference type="InterPro" id="IPR025355">
    <property type="entry name" value="DUF4259"/>
</dbReference>
<gene>
    <name evidence="2" type="ORF">SAMN06297468_1112</name>
</gene>
<sequence>MGAWGAGSFENDAALDFAGEIESLDDVKAEFAAEGQEKIEADLASRVIVAAECVAAMRGHHNPDMPAGLAERVHGFGKPSIELFDTARNNLSAVMSRSELVDLWTEEGSGEWNRAVTELMERLNKPQGRRSKPKKKAAPTPNLSPCMFCDEPMGEGAFHMIDITIAEDDISTMKKGGWVHLQCLNAALHPRHMMQTWQFDDELLDWVMKKLDLERDGE</sequence>
<proteinExistence type="predicted"/>
<dbReference type="Pfam" id="PF14078">
    <property type="entry name" value="DUF4259"/>
    <property type="match status" value="1"/>
</dbReference>
<dbReference type="EMBL" id="FXWG01000002">
    <property type="protein sequence ID" value="SMQ68834.1"/>
    <property type="molecule type" value="Genomic_DNA"/>
</dbReference>
<accession>A0A1Y6F1U7</accession>
<keyword evidence="3" id="KW-1185">Reference proteome</keyword>
<reference evidence="3" key="1">
    <citation type="submission" date="2017-04" db="EMBL/GenBank/DDBJ databases">
        <authorList>
            <person name="Varghese N."/>
            <person name="Submissions S."/>
        </authorList>
    </citation>
    <scope>NUCLEOTIDE SEQUENCE [LARGE SCALE GENOMIC DNA]</scope>
</reference>
<dbReference type="RefSeq" id="WP_086437079.1">
    <property type="nucleotide sequence ID" value="NZ_FXWG01000002.1"/>
</dbReference>
<organism evidence="2 3">
    <name type="scientific">Altererythrobacter xiamenensis</name>
    <dbReference type="NCBI Taxonomy" id="1316679"/>
    <lineage>
        <taxon>Bacteria</taxon>
        <taxon>Pseudomonadati</taxon>
        <taxon>Pseudomonadota</taxon>
        <taxon>Alphaproteobacteria</taxon>
        <taxon>Sphingomonadales</taxon>
        <taxon>Erythrobacteraceae</taxon>
        <taxon>Altererythrobacter</taxon>
    </lineage>
</organism>
<name>A0A1Y6F1U7_9SPHN</name>
<evidence type="ECO:0000256" key="1">
    <source>
        <dbReference type="SAM" id="MobiDB-lite"/>
    </source>
</evidence>
<protein>
    <recommendedName>
        <fullName evidence="4">DUF4259 domain-containing protein</fullName>
    </recommendedName>
</protein>
<dbReference type="Proteomes" id="UP000194420">
    <property type="component" value="Unassembled WGS sequence"/>
</dbReference>
<evidence type="ECO:0008006" key="4">
    <source>
        <dbReference type="Google" id="ProtNLM"/>
    </source>
</evidence>
<dbReference type="AlphaFoldDB" id="A0A1Y6F1U7"/>